<dbReference type="EMBL" id="BAABAS010000028">
    <property type="protein sequence ID" value="GAA4241528.1"/>
    <property type="molecule type" value="Genomic_DNA"/>
</dbReference>
<evidence type="ECO:0000256" key="2">
    <source>
        <dbReference type="ARBA" id="ARBA00023125"/>
    </source>
</evidence>
<reference evidence="7" key="1">
    <citation type="journal article" date="2019" name="Int. J. Syst. Evol. Microbiol.">
        <title>The Global Catalogue of Microorganisms (GCM) 10K type strain sequencing project: providing services to taxonomists for standard genome sequencing and annotation.</title>
        <authorList>
            <consortium name="The Broad Institute Genomics Platform"/>
            <consortium name="The Broad Institute Genome Sequencing Center for Infectious Disease"/>
            <person name="Wu L."/>
            <person name="Ma J."/>
        </authorList>
    </citation>
    <scope>NUCLEOTIDE SEQUENCE [LARGE SCALE GENOMIC DNA]</scope>
    <source>
        <strain evidence="7">JCM 17440</strain>
    </source>
</reference>
<dbReference type="Gene3D" id="1.10.10.10">
    <property type="entry name" value="Winged helix-like DNA-binding domain superfamily/Winged helix DNA-binding domain"/>
    <property type="match status" value="1"/>
</dbReference>
<dbReference type="PANTHER" id="PTHR30136:SF24">
    <property type="entry name" value="HTH-TYPE TRANSCRIPTIONAL REPRESSOR ALLR"/>
    <property type="match status" value="1"/>
</dbReference>
<evidence type="ECO:0000259" key="4">
    <source>
        <dbReference type="PROSITE" id="PS51077"/>
    </source>
</evidence>
<accession>A0ABP8CNR8</accession>
<dbReference type="InterPro" id="IPR014757">
    <property type="entry name" value="Tscrpt_reg_IclR_C"/>
</dbReference>
<evidence type="ECO:0000256" key="3">
    <source>
        <dbReference type="ARBA" id="ARBA00023163"/>
    </source>
</evidence>
<keyword evidence="1" id="KW-0805">Transcription regulation</keyword>
<evidence type="ECO:0000313" key="6">
    <source>
        <dbReference type="EMBL" id="GAA4241528.1"/>
    </source>
</evidence>
<sequence length="272" mass="29362">MGGTSSEALTELGRRGSLSVMSETRKPTLIASVQRALHLMEAVASHPNGAPAKLLAREARLPLATTYHLLRTLAHEGYATRLSGGVWVLGERVAALHGQSRGQRLLTLIRPILTTLRDELGMAVYFSMHMDDEIRLIDIADGPRTPRVDLWVGFEDAAHATAIGKCVLSQFDDDRRRDYLSRHPLVDLTPNTITEPGRLIRSLDSSGEVLFDREEYALGTGCAAVPVTDAASTLVGALAISCPPGRLPRALGSAHRLHATAEILGRALTLTP</sequence>
<feature type="domain" description="IclR-ED" evidence="5">
    <location>
        <begin position="92"/>
        <end position="272"/>
    </location>
</feature>
<gene>
    <name evidence="6" type="ORF">GCM10022254_70700</name>
</gene>
<organism evidence="6 7">
    <name type="scientific">Actinomadura meridiana</name>
    <dbReference type="NCBI Taxonomy" id="559626"/>
    <lineage>
        <taxon>Bacteria</taxon>
        <taxon>Bacillati</taxon>
        <taxon>Actinomycetota</taxon>
        <taxon>Actinomycetes</taxon>
        <taxon>Streptosporangiales</taxon>
        <taxon>Thermomonosporaceae</taxon>
        <taxon>Actinomadura</taxon>
    </lineage>
</organism>
<dbReference type="PROSITE" id="PS51077">
    <property type="entry name" value="HTH_ICLR"/>
    <property type="match status" value="1"/>
</dbReference>
<proteinExistence type="predicted"/>
<dbReference type="PANTHER" id="PTHR30136">
    <property type="entry name" value="HELIX-TURN-HELIX TRANSCRIPTIONAL REGULATOR, ICLR FAMILY"/>
    <property type="match status" value="1"/>
</dbReference>
<dbReference type="Pfam" id="PF09339">
    <property type="entry name" value="HTH_IclR"/>
    <property type="match status" value="1"/>
</dbReference>
<keyword evidence="2" id="KW-0238">DNA-binding</keyword>
<feature type="domain" description="HTH iclR-type" evidence="4">
    <location>
        <begin position="30"/>
        <end position="91"/>
    </location>
</feature>
<protein>
    <submittedName>
        <fullName evidence="6">IclR family transcriptional regulator C-terminal domain-containing protein</fullName>
    </submittedName>
</protein>
<evidence type="ECO:0000256" key="1">
    <source>
        <dbReference type="ARBA" id="ARBA00023015"/>
    </source>
</evidence>
<dbReference type="Pfam" id="PF01614">
    <property type="entry name" value="IclR_C"/>
    <property type="match status" value="1"/>
</dbReference>
<dbReference type="InterPro" id="IPR050707">
    <property type="entry name" value="HTH_MetabolicPath_Reg"/>
</dbReference>
<dbReference type="Proteomes" id="UP001501710">
    <property type="component" value="Unassembled WGS sequence"/>
</dbReference>
<dbReference type="SUPFAM" id="SSF55781">
    <property type="entry name" value="GAF domain-like"/>
    <property type="match status" value="1"/>
</dbReference>
<evidence type="ECO:0000259" key="5">
    <source>
        <dbReference type="PROSITE" id="PS51078"/>
    </source>
</evidence>
<evidence type="ECO:0000313" key="7">
    <source>
        <dbReference type="Proteomes" id="UP001501710"/>
    </source>
</evidence>
<dbReference type="InterPro" id="IPR005471">
    <property type="entry name" value="Tscrpt_reg_IclR_N"/>
</dbReference>
<keyword evidence="3" id="KW-0804">Transcription</keyword>
<name>A0ABP8CNR8_9ACTN</name>
<dbReference type="SUPFAM" id="SSF46785">
    <property type="entry name" value="Winged helix' DNA-binding domain"/>
    <property type="match status" value="1"/>
</dbReference>
<dbReference type="InterPro" id="IPR029016">
    <property type="entry name" value="GAF-like_dom_sf"/>
</dbReference>
<dbReference type="InterPro" id="IPR036390">
    <property type="entry name" value="WH_DNA-bd_sf"/>
</dbReference>
<keyword evidence="7" id="KW-1185">Reference proteome</keyword>
<dbReference type="PROSITE" id="PS51078">
    <property type="entry name" value="ICLR_ED"/>
    <property type="match status" value="1"/>
</dbReference>
<dbReference type="Gene3D" id="3.30.450.40">
    <property type="match status" value="1"/>
</dbReference>
<dbReference type="InterPro" id="IPR036388">
    <property type="entry name" value="WH-like_DNA-bd_sf"/>
</dbReference>
<comment type="caution">
    <text evidence="6">The sequence shown here is derived from an EMBL/GenBank/DDBJ whole genome shotgun (WGS) entry which is preliminary data.</text>
</comment>
<dbReference type="SMART" id="SM00346">
    <property type="entry name" value="HTH_ICLR"/>
    <property type="match status" value="1"/>
</dbReference>